<dbReference type="InterPro" id="IPR004145">
    <property type="entry name" value="DUF243"/>
</dbReference>
<evidence type="ECO:0000259" key="2">
    <source>
        <dbReference type="SMART" id="SM00690"/>
    </source>
</evidence>
<dbReference type="GO" id="GO:0040003">
    <property type="term" value="P:chitin-based cuticle development"/>
    <property type="evidence" value="ECO:0007669"/>
    <property type="project" value="TreeGrafter"/>
</dbReference>
<evidence type="ECO:0000313" key="3">
    <source>
        <dbReference type="EMBL" id="CAF4746237.1"/>
    </source>
</evidence>
<proteinExistence type="predicted"/>
<keyword evidence="1" id="KW-0732">Signal</keyword>
<dbReference type="OrthoDB" id="8030796at2759"/>
<organism evidence="3 4">
    <name type="scientific">Pieris macdunnoughi</name>
    <dbReference type="NCBI Taxonomy" id="345717"/>
    <lineage>
        <taxon>Eukaryota</taxon>
        <taxon>Metazoa</taxon>
        <taxon>Ecdysozoa</taxon>
        <taxon>Arthropoda</taxon>
        <taxon>Hexapoda</taxon>
        <taxon>Insecta</taxon>
        <taxon>Pterygota</taxon>
        <taxon>Neoptera</taxon>
        <taxon>Endopterygota</taxon>
        <taxon>Lepidoptera</taxon>
        <taxon>Glossata</taxon>
        <taxon>Ditrysia</taxon>
        <taxon>Papilionoidea</taxon>
        <taxon>Pieridae</taxon>
        <taxon>Pierinae</taxon>
        <taxon>Pieris</taxon>
    </lineage>
</organism>
<accession>A0A821L6K3</accession>
<feature type="signal peptide" evidence="1">
    <location>
        <begin position="1"/>
        <end position="20"/>
    </location>
</feature>
<dbReference type="SMART" id="SM00690">
    <property type="entry name" value="DM5"/>
    <property type="match status" value="1"/>
</dbReference>
<reference evidence="3" key="1">
    <citation type="submission" date="2021-02" db="EMBL/GenBank/DDBJ databases">
        <authorList>
            <person name="Steward A R."/>
        </authorList>
    </citation>
    <scope>NUCLEOTIDE SEQUENCE</scope>
</reference>
<protein>
    <recommendedName>
        <fullName evidence="2">DUF243 domain-containing protein</fullName>
    </recommendedName>
</protein>
<sequence length="271" mass="30920">MDSFRIILISVILVVPFVHCIPQGYFYSRPDNAFELPRIESNKLTGHTGQVLQKTVSFKVSHEAHQPFNVYADGVFINPNRPATNGYYSEGTLQNFNPYSVDILNGNAIQNTYTSSQDTNSFLNNVNNGYSQANQLSKIPSDILGVTSQTTQSPSIIKHIYFHVPQPDVEEYVRPIKPQAKKTYRIVFINLPAQTLFNSQTQSIIKPSAIEEKTLIYVLIKKPEEKQIIVPKSHKLSEHEVVFVKYKENMDTRTETIETPRRILSNFQDKI</sequence>
<dbReference type="GO" id="GO:0062129">
    <property type="term" value="C:chitin-based extracellular matrix"/>
    <property type="evidence" value="ECO:0007669"/>
    <property type="project" value="TreeGrafter"/>
</dbReference>
<keyword evidence="4" id="KW-1185">Reference proteome</keyword>
<name>A0A821L6K3_9NEOP</name>
<evidence type="ECO:0000256" key="1">
    <source>
        <dbReference type="SAM" id="SignalP"/>
    </source>
</evidence>
<comment type="caution">
    <text evidence="3">The sequence shown here is derived from an EMBL/GenBank/DDBJ whole genome shotgun (WGS) entry which is preliminary data.</text>
</comment>
<feature type="domain" description="DUF243" evidence="2">
    <location>
        <begin position="154"/>
        <end position="249"/>
    </location>
</feature>
<dbReference type="Proteomes" id="UP000663880">
    <property type="component" value="Unassembled WGS sequence"/>
</dbReference>
<dbReference type="GO" id="GO:0008010">
    <property type="term" value="F:structural constituent of chitin-based larval cuticle"/>
    <property type="evidence" value="ECO:0007669"/>
    <property type="project" value="TreeGrafter"/>
</dbReference>
<feature type="chain" id="PRO_5032339569" description="DUF243 domain-containing protein" evidence="1">
    <location>
        <begin position="21"/>
        <end position="271"/>
    </location>
</feature>
<dbReference type="EMBL" id="CAJOBZ010000001">
    <property type="protein sequence ID" value="CAF4746237.1"/>
    <property type="molecule type" value="Genomic_DNA"/>
</dbReference>
<dbReference type="Pfam" id="PF03103">
    <property type="entry name" value="DUF243"/>
    <property type="match status" value="1"/>
</dbReference>
<evidence type="ECO:0000313" key="4">
    <source>
        <dbReference type="Proteomes" id="UP000663880"/>
    </source>
</evidence>
<dbReference type="PANTHER" id="PTHR31927">
    <property type="entry name" value="FI07246P-RELATED-RELATED"/>
    <property type="match status" value="1"/>
</dbReference>
<dbReference type="PANTHER" id="PTHR31927:SF16">
    <property type="entry name" value="LP07342P"/>
    <property type="match status" value="1"/>
</dbReference>
<dbReference type="AlphaFoldDB" id="A0A821L6K3"/>
<gene>
    <name evidence="3" type="ORF">PMACD_LOCUS370</name>
</gene>